<keyword evidence="4" id="KW-0346">Stress response</keyword>
<organism evidence="4 5">
    <name type="scientific">Novymonas esmeraldas</name>
    <dbReference type="NCBI Taxonomy" id="1808958"/>
    <lineage>
        <taxon>Eukaryota</taxon>
        <taxon>Discoba</taxon>
        <taxon>Euglenozoa</taxon>
        <taxon>Kinetoplastea</taxon>
        <taxon>Metakinetoplastina</taxon>
        <taxon>Trypanosomatida</taxon>
        <taxon>Trypanosomatidae</taxon>
        <taxon>Novymonas</taxon>
    </lineage>
</organism>
<accession>A0AAW0F4T6</accession>
<dbReference type="PROSITE" id="PS00297">
    <property type="entry name" value="HSP70_1"/>
    <property type="match status" value="1"/>
</dbReference>
<dbReference type="PRINTS" id="PR00301">
    <property type="entry name" value="HEATSHOCK70"/>
</dbReference>
<protein>
    <submittedName>
        <fullName evidence="4">Heat shock 70 protein-like protein</fullName>
    </submittedName>
</protein>
<dbReference type="Proteomes" id="UP001430356">
    <property type="component" value="Unassembled WGS sequence"/>
</dbReference>
<dbReference type="InterPro" id="IPR013126">
    <property type="entry name" value="Hsp_70_fam"/>
</dbReference>
<name>A0AAW0F4T6_9TRYP</name>
<dbReference type="InterPro" id="IPR018181">
    <property type="entry name" value="Heat_shock_70_CS"/>
</dbReference>
<reference evidence="4 5" key="1">
    <citation type="journal article" date="2021" name="MBio">
        <title>A New Model Trypanosomatid, Novymonas esmeraldas: Genomic Perception of Its 'Candidatus Pandoraea novymonadis' Endosymbiont.</title>
        <authorList>
            <person name="Zakharova A."/>
            <person name="Saura A."/>
            <person name="Butenko A."/>
            <person name="Podesvova L."/>
            <person name="Warmusova S."/>
            <person name="Kostygov A.Y."/>
            <person name="Nenarokova A."/>
            <person name="Lukes J."/>
            <person name="Opperdoes F.R."/>
            <person name="Yurchenko V."/>
        </authorList>
    </citation>
    <scope>NUCLEOTIDE SEQUENCE [LARGE SCALE GENOMIC DNA]</scope>
    <source>
        <strain evidence="4 5">E262AT.01</strain>
    </source>
</reference>
<keyword evidence="1" id="KW-0547">Nucleotide-binding</keyword>
<dbReference type="Pfam" id="PF00012">
    <property type="entry name" value="HSP70"/>
    <property type="match status" value="2"/>
</dbReference>
<evidence type="ECO:0000256" key="3">
    <source>
        <dbReference type="SAM" id="MobiDB-lite"/>
    </source>
</evidence>
<evidence type="ECO:0000256" key="2">
    <source>
        <dbReference type="ARBA" id="ARBA00022840"/>
    </source>
</evidence>
<feature type="compositionally biased region" description="Basic and acidic residues" evidence="3">
    <location>
        <begin position="1024"/>
        <end position="1045"/>
    </location>
</feature>
<evidence type="ECO:0000313" key="4">
    <source>
        <dbReference type="EMBL" id="KAK7201210.1"/>
    </source>
</evidence>
<feature type="compositionally biased region" description="Low complexity" evidence="3">
    <location>
        <begin position="852"/>
        <end position="867"/>
    </location>
</feature>
<gene>
    <name evidence="4" type="ORF">NESM_000182600</name>
</gene>
<keyword evidence="5" id="KW-1185">Reference proteome</keyword>
<dbReference type="GO" id="GO:0005524">
    <property type="term" value="F:ATP binding"/>
    <property type="evidence" value="ECO:0007669"/>
    <property type="project" value="UniProtKB-KW"/>
</dbReference>
<feature type="region of interest" description="Disordered" evidence="3">
    <location>
        <begin position="1017"/>
        <end position="1045"/>
    </location>
</feature>
<dbReference type="InterPro" id="IPR043129">
    <property type="entry name" value="ATPase_NBD"/>
</dbReference>
<evidence type="ECO:0000313" key="5">
    <source>
        <dbReference type="Proteomes" id="UP001430356"/>
    </source>
</evidence>
<feature type="region of interest" description="Disordered" evidence="3">
    <location>
        <begin position="852"/>
        <end position="872"/>
    </location>
</feature>
<sequence>MRPLAADWTRRSPACRARHCDAHPRFISSNLISSLSPFPRLVVHRPRACCTHAPSPYPALLLPLSLFPSLPAILFTCFAEGEQTHTQTHTPADTPLRSAFTCRSSLPLSPPREALTLSMQRYVLRRSAAVVLAGHRGMAGAAGMPPGAGSIGSMASSMPKRPGKSVSYQNAIKMEAERRRKLEEDTRSRYYVVKEDTRAKRESGRAIGIDLGTTNSCLCYIDAATRRPKIIPSPTGSWVYPTAITFDKNHQIRMFGEEARACARTSASATLCSGKRLIGRGFGELGRVQSDLSKTNILTVNEKGEVAVEIMGRTYTIVHIIAMFLRYLKNEAEKFLGEEVLQAVVSVPAYFTPAQKVATEDAALCAGFDVLEIIDEPSAACLTYTVLSQVKREEAVAAASAPSSPPSPPPSAPPSAPPPTPQLTAAPAASGEDGAALEGKRYVRSLVFDLGGGTLDCAIMEHDRYRQKFTLVATHGDPMLGGNDWDTVLSQHFAKQFERKWHVPIEEEEGNVGQGVAAFRNLSLEAEKAKIHFTHSTDTYHGYNRAFHFSDKLRDIVPLEATLTHEEYVTLTRPLRVRCLECIEKLFDHTGYAAEDIDHILLVGAMTRDPPIRHLLHEYFGKRVVAEDTCPADYAVALGAGIRAGMLQGSFPELTANTRFVSGTVQSLREGGGLVRRLWRRAKLSVSTVNPNAIGTRWRGRAKGLRDEEIADYAKELVEFEATCARRLLLERAEGEANFVMRRVTADSNRKQGMQEKRIVQLSEQLKFWQYMVHNFHDHEEELLRVVEELRAALDELDGLATDDVAAVTKAGTIDFSKTVARTLRGLSGEAPEEKEGAEAGDGVEAAAAATKDPAAVASAPTAASAPAPAPKILRRRAPLPAASTDAQELVEAGHPALVNADVEVAESARNSFLQAQVEERAWHEPPAPPGEQGSWTEVKAAVDAGEVVGEPVPWRDLLRPMTMAEMMEALQKNYPIDDPPTPEHAAKRDLAVDLQTMVIVDGAVDMVQLQAQLDAVEQQAAEQAKESSRATQGRQKEISARLFR</sequence>
<feature type="compositionally biased region" description="Pro residues" evidence="3">
    <location>
        <begin position="403"/>
        <end position="421"/>
    </location>
</feature>
<dbReference type="SUPFAM" id="SSF53067">
    <property type="entry name" value="Actin-like ATPase domain"/>
    <property type="match status" value="2"/>
</dbReference>
<dbReference type="Gene3D" id="3.90.640.10">
    <property type="entry name" value="Actin, Chain A, domain 4"/>
    <property type="match status" value="1"/>
</dbReference>
<dbReference type="EMBL" id="JAECZO010000012">
    <property type="protein sequence ID" value="KAK7201210.1"/>
    <property type="molecule type" value="Genomic_DNA"/>
</dbReference>
<comment type="caution">
    <text evidence="4">The sequence shown here is derived from an EMBL/GenBank/DDBJ whole genome shotgun (WGS) entry which is preliminary data.</text>
</comment>
<evidence type="ECO:0000256" key="1">
    <source>
        <dbReference type="ARBA" id="ARBA00022741"/>
    </source>
</evidence>
<dbReference type="AlphaFoldDB" id="A0AAW0F4T6"/>
<proteinExistence type="predicted"/>
<dbReference type="Gene3D" id="3.30.420.40">
    <property type="match status" value="3"/>
</dbReference>
<dbReference type="GO" id="GO:0140662">
    <property type="term" value="F:ATP-dependent protein folding chaperone"/>
    <property type="evidence" value="ECO:0007669"/>
    <property type="project" value="InterPro"/>
</dbReference>
<feature type="compositionally biased region" description="Low complexity" evidence="3">
    <location>
        <begin position="422"/>
        <end position="431"/>
    </location>
</feature>
<dbReference type="PANTHER" id="PTHR19375">
    <property type="entry name" value="HEAT SHOCK PROTEIN 70KDA"/>
    <property type="match status" value="1"/>
</dbReference>
<feature type="region of interest" description="Disordered" evidence="3">
    <location>
        <begin position="397"/>
        <end position="431"/>
    </location>
</feature>
<keyword evidence="2" id="KW-0067">ATP-binding</keyword>